<feature type="domain" description="GGDEF" evidence="4">
    <location>
        <begin position="319"/>
        <end position="454"/>
    </location>
</feature>
<reference evidence="5 6" key="1">
    <citation type="submission" date="2019-02" db="EMBL/GenBank/DDBJ databases">
        <title>Deep-cultivation of Planctomycetes and their phenomic and genomic characterization uncovers novel biology.</title>
        <authorList>
            <person name="Wiegand S."/>
            <person name="Jogler M."/>
            <person name="Boedeker C."/>
            <person name="Pinto D."/>
            <person name="Vollmers J."/>
            <person name="Rivas-Marin E."/>
            <person name="Kohn T."/>
            <person name="Peeters S.H."/>
            <person name="Heuer A."/>
            <person name="Rast P."/>
            <person name="Oberbeckmann S."/>
            <person name="Bunk B."/>
            <person name="Jeske O."/>
            <person name="Meyerdierks A."/>
            <person name="Storesund J.E."/>
            <person name="Kallscheuer N."/>
            <person name="Luecker S."/>
            <person name="Lage O.M."/>
            <person name="Pohl T."/>
            <person name="Merkel B.J."/>
            <person name="Hornburger P."/>
            <person name="Mueller R.-W."/>
            <person name="Bruemmer F."/>
            <person name="Labrenz M."/>
            <person name="Spormann A.M."/>
            <person name="Op den Camp H."/>
            <person name="Overmann J."/>
            <person name="Amann R."/>
            <person name="Jetten M.S.M."/>
            <person name="Mascher T."/>
            <person name="Medema M.H."/>
            <person name="Devos D.P."/>
            <person name="Kaster A.-K."/>
            <person name="Ovreas L."/>
            <person name="Rohde M."/>
            <person name="Galperin M.Y."/>
            <person name="Jogler C."/>
        </authorList>
    </citation>
    <scope>NUCLEOTIDE SEQUENCE [LARGE SCALE GENOMIC DNA]</scope>
    <source>
        <strain evidence="5 6">Pan44</strain>
    </source>
</reference>
<dbReference type="PANTHER" id="PTHR45138">
    <property type="entry name" value="REGULATORY COMPONENTS OF SENSORY TRANSDUCTION SYSTEM"/>
    <property type="match status" value="1"/>
</dbReference>
<evidence type="ECO:0000259" key="4">
    <source>
        <dbReference type="PROSITE" id="PS50887"/>
    </source>
</evidence>
<keyword evidence="3" id="KW-1133">Transmembrane helix</keyword>
<organism evidence="5 6">
    <name type="scientific">Caulifigura coniformis</name>
    <dbReference type="NCBI Taxonomy" id="2527983"/>
    <lineage>
        <taxon>Bacteria</taxon>
        <taxon>Pseudomonadati</taxon>
        <taxon>Planctomycetota</taxon>
        <taxon>Planctomycetia</taxon>
        <taxon>Planctomycetales</taxon>
        <taxon>Planctomycetaceae</taxon>
        <taxon>Caulifigura</taxon>
    </lineage>
</organism>
<evidence type="ECO:0000256" key="2">
    <source>
        <dbReference type="ARBA" id="ARBA00034247"/>
    </source>
</evidence>
<evidence type="ECO:0000313" key="6">
    <source>
        <dbReference type="Proteomes" id="UP000315700"/>
    </source>
</evidence>
<dbReference type="CDD" id="cd01949">
    <property type="entry name" value="GGDEF"/>
    <property type="match status" value="1"/>
</dbReference>
<keyword evidence="5" id="KW-0808">Transferase</keyword>
<keyword evidence="3" id="KW-0812">Transmembrane</keyword>
<dbReference type="RefSeq" id="WP_197454035.1">
    <property type="nucleotide sequence ID" value="NZ_CP036271.1"/>
</dbReference>
<dbReference type="InterPro" id="IPR029787">
    <property type="entry name" value="Nucleotide_cyclase"/>
</dbReference>
<dbReference type="InterPro" id="IPR043128">
    <property type="entry name" value="Rev_trsase/Diguanyl_cyclase"/>
</dbReference>
<dbReference type="EMBL" id="CP036271">
    <property type="protein sequence ID" value="QDT54376.1"/>
    <property type="molecule type" value="Genomic_DNA"/>
</dbReference>
<keyword evidence="6" id="KW-1185">Reference proteome</keyword>
<feature type="transmembrane region" description="Helical" evidence="3">
    <location>
        <begin position="178"/>
        <end position="197"/>
    </location>
</feature>
<gene>
    <name evidence="5" type="primary">yedQ</name>
    <name evidence="5" type="ORF">Pan44_24090</name>
</gene>
<comment type="catalytic activity">
    <reaction evidence="2">
        <text>2 GTP = 3',3'-c-di-GMP + 2 diphosphate</text>
        <dbReference type="Rhea" id="RHEA:24898"/>
        <dbReference type="ChEBI" id="CHEBI:33019"/>
        <dbReference type="ChEBI" id="CHEBI:37565"/>
        <dbReference type="ChEBI" id="CHEBI:58805"/>
        <dbReference type="EC" id="2.7.7.65"/>
    </reaction>
</comment>
<feature type="transmembrane region" description="Helical" evidence="3">
    <location>
        <begin position="69"/>
        <end position="91"/>
    </location>
</feature>
<protein>
    <recommendedName>
        <fullName evidence="1">diguanylate cyclase</fullName>
        <ecNumber evidence="1">2.7.7.65</ecNumber>
    </recommendedName>
</protein>
<dbReference type="SUPFAM" id="SSF55073">
    <property type="entry name" value="Nucleotide cyclase"/>
    <property type="match status" value="1"/>
</dbReference>
<keyword evidence="3" id="KW-0472">Membrane</keyword>
<feature type="transmembrane region" description="Helical" evidence="3">
    <location>
        <begin position="103"/>
        <end position="126"/>
    </location>
</feature>
<dbReference type="PANTHER" id="PTHR45138:SF9">
    <property type="entry name" value="DIGUANYLATE CYCLASE DGCM-RELATED"/>
    <property type="match status" value="1"/>
</dbReference>
<keyword evidence="5" id="KW-0548">Nucleotidyltransferase</keyword>
<dbReference type="SMART" id="SM00267">
    <property type="entry name" value="GGDEF"/>
    <property type="match status" value="1"/>
</dbReference>
<evidence type="ECO:0000256" key="1">
    <source>
        <dbReference type="ARBA" id="ARBA00012528"/>
    </source>
</evidence>
<dbReference type="PROSITE" id="PS50887">
    <property type="entry name" value="GGDEF"/>
    <property type="match status" value="1"/>
</dbReference>
<dbReference type="Proteomes" id="UP000315700">
    <property type="component" value="Chromosome"/>
</dbReference>
<dbReference type="InterPro" id="IPR000160">
    <property type="entry name" value="GGDEF_dom"/>
</dbReference>
<dbReference type="InterPro" id="IPR050469">
    <property type="entry name" value="Diguanylate_Cyclase"/>
</dbReference>
<dbReference type="KEGG" id="ccos:Pan44_24090"/>
<name>A0A517SE21_9PLAN</name>
<dbReference type="InParanoid" id="A0A517SE21"/>
<dbReference type="Gene3D" id="3.30.70.270">
    <property type="match status" value="1"/>
</dbReference>
<sequence length="465" mass="49888">MAGVVFAASLFGILTRPVGFLAAFWPANAVLLGLMVRYPQLATPSGWLAATAGYLAADLVTGGGLLMTIWLTAGNLAGAMTGVFLFSRLNAEHRHLRRPLSMLYLFAICAATGVAAAAVGGGAGPVLIGKPWWTSCAFWFATELVNGILLLPVILTVPRPGDIRSWKGQLFNQFRTDGAAALPVLTLLASMVCSLLLGGPGAIMFSVPALLWCALSYDIFTTACLTLLYCSWMLVAVSMGALVIHPNADYIDQTMSIRLGISLLALGPLTAAGINSVKEELLRSLNHAVSYDFLTKALARRAFMEKGGALVRQRSSRPRRLAVLMMDIDHFKRVNDHYGHAAGDQVLVSFVSMVASVLREDDLFGRLGGEEFAVVLPNIDPVDAAAIAERLRAKVETTPVALKEGEELRITVSVGLVYPPESSSLTLDRLLTEADAALYRSKQAGRNRVTTAQAHDSRFDRDLSS</sequence>
<dbReference type="GO" id="GO:0052621">
    <property type="term" value="F:diguanylate cyclase activity"/>
    <property type="evidence" value="ECO:0007669"/>
    <property type="project" value="UniProtKB-EC"/>
</dbReference>
<dbReference type="AlphaFoldDB" id="A0A517SE21"/>
<dbReference type="FunFam" id="3.30.70.270:FF:000001">
    <property type="entry name" value="Diguanylate cyclase domain protein"/>
    <property type="match status" value="1"/>
</dbReference>
<feature type="transmembrane region" description="Helical" evidence="3">
    <location>
        <begin position="257"/>
        <end position="277"/>
    </location>
</feature>
<dbReference type="FunCoup" id="A0A517SE21">
    <property type="interactions" value="30"/>
</dbReference>
<feature type="transmembrane region" description="Helical" evidence="3">
    <location>
        <begin position="227"/>
        <end position="245"/>
    </location>
</feature>
<accession>A0A517SE21</accession>
<dbReference type="Pfam" id="PF00990">
    <property type="entry name" value="GGDEF"/>
    <property type="match status" value="1"/>
</dbReference>
<dbReference type="NCBIfam" id="TIGR00254">
    <property type="entry name" value="GGDEF"/>
    <property type="match status" value="1"/>
</dbReference>
<dbReference type="EC" id="2.7.7.65" evidence="1"/>
<evidence type="ECO:0000256" key="3">
    <source>
        <dbReference type="SAM" id="Phobius"/>
    </source>
</evidence>
<evidence type="ECO:0000313" key="5">
    <source>
        <dbReference type="EMBL" id="QDT54376.1"/>
    </source>
</evidence>
<feature type="transmembrane region" description="Helical" evidence="3">
    <location>
        <begin position="132"/>
        <end position="157"/>
    </location>
</feature>
<proteinExistence type="predicted"/>